<dbReference type="SUPFAM" id="SSF54523">
    <property type="entry name" value="Pili subunits"/>
    <property type="match status" value="1"/>
</dbReference>
<keyword evidence="3 10" id="KW-0813">Transport</keyword>
<keyword evidence="5 10" id="KW-0997">Cell inner membrane</keyword>
<evidence type="ECO:0000256" key="9">
    <source>
        <dbReference type="ARBA" id="ARBA00023136"/>
    </source>
</evidence>
<keyword evidence="8 12" id="KW-1133">Transmembrane helix</keyword>
<evidence type="ECO:0000313" key="16">
    <source>
        <dbReference type="Proteomes" id="UP001218364"/>
    </source>
</evidence>
<feature type="transmembrane region" description="Helical" evidence="12">
    <location>
        <begin position="15"/>
        <end position="36"/>
    </location>
</feature>
<dbReference type="Pfam" id="PF03934">
    <property type="entry name" value="T2SSK"/>
    <property type="match status" value="1"/>
</dbReference>
<comment type="subcellular location">
    <subcellularLocation>
        <location evidence="1 10">Cell inner membrane</location>
    </subcellularLocation>
</comment>
<proteinExistence type="inferred from homology"/>
<evidence type="ECO:0000256" key="8">
    <source>
        <dbReference type="ARBA" id="ARBA00022989"/>
    </source>
</evidence>
<evidence type="ECO:0000256" key="3">
    <source>
        <dbReference type="ARBA" id="ARBA00022448"/>
    </source>
</evidence>
<evidence type="ECO:0000256" key="6">
    <source>
        <dbReference type="ARBA" id="ARBA00022692"/>
    </source>
</evidence>
<dbReference type="GO" id="GO:0015031">
    <property type="term" value="P:protein transport"/>
    <property type="evidence" value="ECO:0007669"/>
    <property type="project" value="UniProtKB-KW"/>
</dbReference>
<dbReference type="PANTHER" id="PTHR38831">
    <property type="entry name" value="TYPE II SECRETION SYSTEM PROTEIN K"/>
    <property type="match status" value="1"/>
</dbReference>
<dbReference type="InterPro" id="IPR045584">
    <property type="entry name" value="Pilin-like"/>
</dbReference>
<evidence type="ECO:0000256" key="4">
    <source>
        <dbReference type="ARBA" id="ARBA00022475"/>
    </source>
</evidence>
<evidence type="ECO:0000313" key="15">
    <source>
        <dbReference type="EMBL" id="MDE4167577.1"/>
    </source>
</evidence>
<dbReference type="InterPro" id="IPR005628">
    <property type="entry name" value="GspK"/>
</dbReference>
<feature type="domain" description="T2SS protein K first SAM-like" evidence="14">
    <location>
        <begin position="110"/>
        <end position="207"/>
    </location>
</feature>
<feature type="region of interest" description="Disordered" evidence="11">
    <location>
        <begin position="75"/>
        <end position="95"/>
    </location>
</feature>
<dbReference type="EMBL" id="JARCJK010000011">
    <property type="protein sequence ID" value="MDE4167577.1"/>
    <property type="molecule type" value="Genomic_DNA"/>
</dbReference>
<evidence type="ECO:0000256" key="1">
    <source>
        <dbReference type="ARBA" id="ARBA00004533"/>
    </source>
</evidence>
<reference evidence="15 16" key="1">
    <citation type="submission" date="2023-02" db="EMBL/GenBank/DDBJ databases">
        <title>Population genomics of bacteria associated with diatom.</title>
        <authorList>
            <person name="Xie J."/>
            <person name="Wang H."/>
        </authorList>
    </citation>
    <scope>NUCLEOTIDE SEQUENCE [LARGE SCALE GENOMIC DNA]</scope>
    <source>
        <strain evidence="15 16">PT47_8</strain>
    </source>
</reference>
<dbReference type="NCBIfam" id="NF037980">
    <property type="entry name" value="T2SS_GspK"/>
    <property type="match status" value="1"/>
</dbReference>
<sequence length="328" mass="35348">MRPPCRPSDTGNGGFVLVNALVIVAALAMLATLLLVRAEGGRARLQAGLEADQLTLALDAFEALALTRLARDTTPTDYPGDSWDSPAAEGATPLPLARGTVTGRISDLQGRFNINWLSDPGNQLAADTFDRLLRQLALPAQTAEAIRRFLRPGGPGNSPQERARWRRLDPPQDPVGGPVLSADQLSGIPGLPARSYDRLRPLITALPGSTRLNVNSAPPEVLAALLPHLPPAALARLITARRQQPFASVEAFLIAARLEAALADEEEADEGEEDPARLTPDHLSVSSAWFRTDSEARLERFSARRTAVLFRAASGQRPELIWQVTTRP</sequence>
<evidence type="ECO:0000256" key="12">
    <source>
        <dbReference type="SAM" id="Phobius"/>
    </source>
</evidence>
<dbReference type="InterPro" id="IPR049179">
    <property type="entry name" value="T2SSK_SAM-like_2nd"/>
</dbReference>
<dbReference type="Proteomes" id="UP001218364">
    <property type="component" value="Unassembled WGS sequence"/>
</dbReference>
<dbReference type="Gene3D" id="1.10.40.60">
    <property type="entry name" value="EpsJ-like"/>
    <property type="match status" value="2"/>
</dbReference>
<keyword evidence="9 10" id="KW-0472">Membrane</keyword>
<evidence type="ECO:0000256" key="10">
    <source>
        <dbReference type="PIRNR" id="PIRNR002786"/>
    </source>
</evidence>
<accession>A0ABD4XE36</accession>
<feature type="compositionally biased region" description="Basic and acidic residues" evidence="11">
    <location>
        <begin position="161"/>
        <end position="170"/>
    </location>
</feature>
<evidence type="ECO:0000256" key="2">
    <source>
        <dbReference type="ARBA" id="ARBA00007246"/>
    </source>
</evidence>
<dbReference type="RefSeq" id="WP_274840068.1">
    <property type="nucleotide sequence ID" value="NZ_JARCJF010000011.1"/>
</dbReference>
<comment type="similarity">
    <text evidence="2 10">Belongs to the GSP K family.</text>
</comment>
<keyword evidence="4 10" id="KW-1003">Cell membrane</keyword>
<evidence type="ECO:0000256" key="7">
    <source>
        <dbReference type="ARBA" id="ARBA00022927"/>
    </source>
</evidence>
<keyword evidence="6 12" id="KW-0812">Transmembrane</keyword>
<dbReference type="AlphaFoldDB" id="A0ABD4XE36"/>
<dbReference type="InterPro" id="IPR049031">
    <property type="entry name" value="T2SSK_SAM-like_1st"/>
</dbReference>
<protein>
    <recommendedName>
        <fullName evidence="10">Type II secretion system protein K</fullName>
    </recommendedName>
</protein>
<feature type="domain" description="T2SS protein K second SAM-like" evidence="13">
    <location>
        <begin position="212"/>
        <end position="260"/>
    </location>
</feature>
<dbReference type="PIRSF" id="PIRSF002786">
    <property type="entry name" value="XcpX"/>
    <property type="match status" value="1"/>
</dbReference>
<comment type="caution">
    <text evidence="15">The sequence shown here is derived from an EMBL/GenBank/DDBJ whole genome shotgun (WGS) entry which is preliminary data.</text>
</comment>
<dbReference type="Pfam" id="PF21687">
    <property type="entry name" value="T2SSK_1st"/>
    <property type="match status" value="1"/>
</dbReference>
<dbReference type="GO" id="GO:0005886">
    <property type="term" value="C:plasma membrane"/>
    <property type="evidence" value="ECO:0007669"/>
    <property type="project" value="UniProtKB-SubCell"/>
</dbReference>
<name>A0ABD4XE36_9RHOB</name>
<evidence type="ECO:0000256" key="5">
    <source>
        <dbReference type="ARBA" id="ARBA00022519"/>
    </source>
</evidence>
<keyword evidence="7" id="KW-0653">Protein transport</keyword>
<evidence type="ECO:0000259" key="13">
    <source>
        <dbReference type="Pfam" id="PF03934"/>
    </source>
</evidence>
<evidence type="ECO:0000259" key="14">
    <source>
        <dbReference type="Pfam" id="PF21687"/>
    </source>
</evidence>
<organism evidence="15 16">
    <name type="scientific">Phaeobacter gallaeciensis</name>
    <dbReference type="NCBI Taxonomy" id="60890"/>
    <lineage>
        <taxon>Bacteria</taxon>
        <taxon>Pseudomonadati</taxon>
        <taxon>Pseudomonadota</taxon>
        <taxon>Alphaproteobacteria</taxon>
        <taxon>Rhodobacterales</taxon>
        <taxon>Roseobacteraceae</taxon>
        <taxon>Phaeobacter</taxon>
    </lineage>
</organism>
<dbReference type="PANTHER" id="PTHR38831:SF2">
    <property type="entry name" value="TYPE II SECRETION SYSTEM PROTEIN K"/>
    <property type="match status" value="1"/>
</dbReference>
<evidence type="ECO:0000256" key="11">
    <source>
        <dbReference type="SAM" id="MobiDB-lite"/>
    </source>
</evidence>
<feature type="region of interest" description="Disordered" evidence="11">
    <location>
        <begin position="149"/>
        <end position="171"/>
    </location>
</feature>
<dbReference type="SUPFAM" id="SSF158544">
    <property type="entry name" value="GspK insert domain-like"/>
    <property type="match status" value="1"/>
</dbReference>
<dbReference type="InterPro" id="IPR038072">
    <property type="entry name" value="GspK_central_sf"/>
</dbReference>
<dbReference type="Gene3D" id="3.30.1300.30">
    <property type="entry name" value="GSPII I/J protein-like"/>
    <property type="match status" value="1"/>
</dbReference>
<gene>
    <name evidence="15" type="primary">gspK</name>
    <name evidence="15" type="ORF">PXK24_17920</name>
</gene>